<dbReference type="NCBIfam" id="TIGR00208">
    <property type="entry name" value="fliS"/>
    <property type="match status" value="1"/>
</dbReference>
<protein>
    <submittedName>
        <fullName evidence="6">Flagellar export chaperone FliS</fullName>
    </submittedName>
</protein>
<dbReference type="RefSeq" id="WP_282353696.1">
    <property type="nucleotide sequence ID" value="NZ_JASBQV010000001.1"/>
</dbReference>
<evidence type="ECO:0000313" key="6">
    <source>
        <dbReference type="EMBL" id="MDI3233589.1"/>
    </source>
</evidence>
<dbReference type="InterPro" id="IPR036584">
    <property type="entry name" value="FliS_sf"/>
</dbReference>
<reference evidence="6 7" key="1">
    <citation type="submission" date="2023-04" db="EMBL/GenBank/DDBJ databases">
        <title>Antarctic isolates genomes.</title>
        <authorList>
            <person name="Dimov S.G."/>
        </authorList>
    </citation>
    <scope>NUCLEOTIDE SEQUENCE [LARGE SCALE GENOMIC DNA]</scope>
    <source>
        <strain evidence="6 7">AL19</strain>
    </source>
</reference>
<comment type="subcellular location">
    <subcellularLocation>
        <location evidence="1">Cytoplasm</location>
        <location evidence="1">Cytosol</location>
    </subcellularLocation>
</comment>
<keyword evidence="6" id="KW-0966">Cell projection</keyword>
<accession>A0ABT6QY26</accession>
<gene>
    <name evidence="6" type="primary">fliS</name>
    <name evidence="6" type="ORF">QK289_01125</name>
</gene>
<comment type="caution">
    <text evidence="6">The sequence shown here is derived from an EMBL/GenBank/DDBJ whole genome shotgun (WGS) entry which is preliminary data.</text>
</comment>
<keyword evidence="3" id="KW-0963">Cytoplasm</keyword>
<evidence type="ECO:0000313" key="7">
    <source>
        <dbReference type="Proteomes" id="UP001243286"/>
    </source>
</evidence>
<keyword evidence="7" id="KW-1185">Reference proteome</keyword>
<dbReference type="PANTHER" id="PTHR34773">
    <property type="entry name" value="FLAGELLAR SECRETION CHAPERONE FLIS"/>
    <property type="match status" value="1"/>
</dbReference>
<dbReference type="Gene3D" id="1.20.120.340">
    <property type="entry name" value="Flagellar protein FliS"/>
    <property type="match status" value="1"/>
</dbReference>
<evidence type="ECO:0000256" key="3">
    <source>
        <dbReference type="ARBA" id="ARBA00022490"/>
    </source>
</evidence>
<dbReference type="Proteomes" id="UP001243286">
    <property type="component" value="Unassembled WGS sequence"/>
</dbReference>
<dbReference type="InterPro" id="IPR003713">
    <property type="entry name" value="FliS"/>
</dbReference>
<evidence type="ECO:0000256" key="5">
    <source>
        <dbReference type="ARBA" id="ARBA00023186"/>
    </source>
</evidence>
<evidence type="ECO:0000256" key="4">
    <source>
        <dbReference type="ARBA" id="ARBA00022795"/>
    </source>
</evidence>
<evidence type="ECO:0000256" key="2">
    <source>
        <dbReference type="ARBA" id="ARBA00008787"/>
    </source>
</evidence>
<dbReference type="PIRSF" id="PIRSF039090">
    <property type="entry name" value="Flis"/>
    <property type="match status" value="1"/>
</dbReference>
<keyword evidence="6" id="KW-0969">Cilium</keyword>
<dbReference type="Pfam" id="PF02561">
    <property type="entry name" value="FliS"/>
    <property type="match status" value="1"/>
</dbReference>
<keyword evidence="4" id="KW-1005">Bacterial flagellum biogenesis</keyword>
<dbReference type="SUPFAM" id="SSF101116">
    <property type="entry name" value="Flagellar export chaperone FliS"/>
    <property type="match status" value="1"/>
</dbReference>
<dbReference type="CDD" id="cd16098">
    <property type="entry name" value="FliS"/>
    <property type="match status" value="1"/>
</dbReference>
<dbReference type="PANTHER" id="PTHR34773:SF1">
    <property type="entry name" value="FLAGELLAR SECRETION CHAPERONE FLIS"/>
    <property type="match status" value="1"/>
</dbReference>
<keyword evidence="5" id="KW-0143">Chaperone</keyword>
<organism evidence="6 7">
    <name type="scientific">Exiguobacterium antarcticum</name>
    <dbReference type="NCBI Taxonomy" id="132920"/>
    <lineage>
        <taxon>Bacteria</taxon>
        <taxon>Bacillati</taxon>
        <taxon>Bacillota</taxon>
        <taxon>Bacilli</taxon>
        <taxon>Bacillales</taxon>
        <taxon>Bacillales Family XII. Incertae Sedis</taxon>
        <taxon>Exiguobacterium</taxon>
    </lineage>
</organism>
<dbReference type="EMBL" id="JASBQV010000001">
    <property type="protein sequence ID" value="MDI3233589.1"/>
    <property type="molecule type" value="Genomic_DNA"/>
</dbReference>
<evidence type="ECO:0000256" key="1">
    <source>
        <dbReference type="ARBA" id="ARBA00004514"/>
    </source>
</evidence>
<proteinExistence type="inferred from homology"/>
<comment type="similarity">
    <text evidence="2">Belongs to the FliS family.</text>
</comment>
<sequence length="123" mass="14146">MVNPYATYQTNSVTTALPQDLTLMLYEGLIKFSMLAKRSIEQGLIEQKNTNIQKAQAIILELQLTLNQSISLSKDLNNLYDYMQSRLIDANVKNDIVAIDEVIGFSEEFRETWKEAMKLARQR</sequence>
<keyword evidence="6" id="KW-0282">Flagellum</keyword>
<name>A0ABT6QY26_9BACL</name>